<dbReference type="AlphaFoldDB" id="A0A927IE96"/>
<keyword evidence="4" id="KW-1185">Reference proteome</keyword>
<comment type="caution">
    <text evidence="3">The sequence shown here is derived from an EMBL/GenBank/DDBJ whole genome shotgun (WGS) entry which is preliminary data.</text>
</comment>
<protein>
    <submittedName>
        <fullName evidence="3">Family 10 glycosylhydrolase</fullName>
    </submittedName>
</protein>
<dbReference type="InterPro" id="IPR017853">
    <property type="entry name" value="GH"/>
</dbReference>
<gene>
    <name evidence="3" type="ORF">IEN85_04790</name>
</gene>
<accession>A0A927IE96</accession>
<evidence type="ECO:0000259" key="2">
    <source>
        <dbReference type="Pfam" id="PF02638"/>
    </source>
</evidence>
<evidence type="ECO:0000313" key="4">
    <source>
        <dbReference type="Proteomes" id="UP000622317"/>
    </source>
</evidence>
<dbReference type="EMBL" id="JACYFG010000006">
    <property type="protein sequence ID" value="MBD5778797.1"/>
    <property type="molecule type" value="Genomic_DNA"/>
</dbReference>
<dbReference type="InterPro" id="IPR003790">
    <property type="entry name" value="GHL10"/>
</dbReference>
<dbReference type="Pfam" id="PF02638">
    <property type="entry name" value="GHL10"/>
    <property type="match status" value="1"/>
</dbReference>
<dbReference type="Gene3D" id="3.20.20.80">
    <property type="entry name" value="Glycosidases"/>
    <property type="match status" value="1"/>
</dbReference>
<dbReference type="SUPFAM" id="SSF51445">
    <property type="entry name" value="(Trans)glycosidases"/>
    <property type="match status" value="1"/>
</dbReference>
<name>A0A927IE96_9BACT</name>
<reference evidence="3" key="1">
    <citation type="submission" date="2020-09" db="EMBL/GenBank/DDBJ databases">
        <title>Pelagicoccus enzymogenes sp. nov. with an EPS production, isolated from marine sediment.</title>
        <authorList>
            <person name="Feng X."/>
        </authorList>
    </citation>
    <scope>NUCLEOTIDE SEQUENCE</scope>
    <source>
        <strain evidence="3">NFK12</strain>
    </source>
</reference>
<dbReference type="PANTHER" id="PTHR43405:SF1">
    <property type="entry name" value="GLYCOSYL HYDROLASE DIGH"/>
    <property type="match status" value="1"/>
</dbReference>
<dbReference type="PANTHER" id="PTHR43405">
    <property type="entry name" value="GLYCOSYL HYDROLASE DIGH"/>
    <property type="match status" value="1"/>
</dbReference>
<proteinExistence type="predicted"/>
<keyword evidence="1" id="KW-0732">Signal</keyword>
<sequence length="491" mass="55282">MAILVVAFGLVGCGQKSIETEPPELDLPPLPREFRGIWIPTVSNICWPSASGLSVAQQKAELIALLDQSASLNLNAVVLQVRSMCDAFYPSEIEPWSAYLTGVEGQAPSPEYDPLAFAVEEAHRRGLELHAWFNPYRARSLNAKIKSAPDHITERRPDLVRRYGRYLWLDPGEPEVQAHTLSVLLDVVERYDIDAVHFDDYFYPYPETDASGKYLEFPDNESWERFGKDSGLSRYDWRRRNVDQFIQLVCQEIRDKKPQLKFGISPFGIWRPNNPSTIQGLDAYAMLYADARKWLREGWCDYLAPQLYWPVDHPPTSFPVLLDWWCSENPKGRHIFPGMNAIKTASDWEVSEIVRQVELTRAQSKAEGQIFWSAAVLAAVPELVQELADRSFSEPALAPAFPWLAEGEAIAPSLAASLDESGSLVLSFSTVKNEPPWKWAIQSLESGEWQTQILLSSEASFTFARKPEAIALFAIDRAGNASLPAILETVP</sequence>
<dbReference type="Proteomes" id="UP000622317">
    <property type="component" value="Unassembled WGS sequence"/>
</dbReference>
<feature type="domain" description="Glycosyl hydrolase-like 10" evidence="2">
    <location>
        <begin position="33"/>
        <end position="344"/>
    </location>
</feature>
<evidence type="ECO:0000313" key="3">
    <source>
        <dbReference type="EMBL" id="MBD5778797.1"/>
    </source>
</evidence>
<dbReference type="InterPro" id="IPR052177">
    <property type="entry name" value="Divisome_Glycosyl_Hydrolase"/>
</dbReference>
<organism evidence="3 4">
    <name type="scientific">Pelagicoccus enzymogenes</name>
    <dbReference type="NCBI Taxonomy" id="2773457"/>
    <lineage>
        <taxon>Bacteria</taxon>
        <taxon>Pseudomonadati</taxon>
        <taxon>Verrucomicrobiota</taxon>
        <taxon>Opitutia</taxon>
        <taxon>Puniceicoccales</taxon>
        <taxon>Pelagicoccaceae</taxon>
        <taxon>Pelagicoccus</taxon>
    </lineage>
</organism>
<dbReference type="RefSeq" id="WP_191615925.1">
    <property type="nucleotide sequence ID" value="NZ_JACYFG010000006.1"/>
</dbReference>
<evidence type="ECO:0000256" key="1">
    <source>
        <dbReference type="ARBA" id="ARBA00022729"/>
    </source>
</evidence>